<comment type="caution">
    <text evidence="6">The sequence shown here is derived from an EMBL/GenBank/DDBJ whole genome shotgun (WGS) entry which is preliminary data.</text>
</comment>
<keyword evidence="2" id="KW-0378">Hydrolase</keyword>
<dbReference type="Proteomes" id="UP001596317">
    <property type="component" value="Unassembled WGS sequence"/>
</dbReference>
<sequence length="175" mass="19312">MPLQFTAQQRRVVQMVRDTAEHLLIRATAGSGKTTTLTEAAWHLPTPSSALYFVYNKHAAQGVEQRLPPGMQARTLHAYGLGLLARTGRSSELKDDKTADLLDGLGCFEGILARPIDRALRLMLARAWDLYREMQLCASNSDDLALLLTLAGWPPPLPLAPLSPRPPDWRFCVGP</sequence>
<accession>A0ABW1ZQ56</accession>
<dbReference type="InterPro" id="IPR000212">
    <property type="entry name" value="DNA_helicase_UvrD/REP"/>
</dbReference>
<evidence type="ECO:0000259" key="5">
    <source>
        <dbReference type="Pfam" id="PF00580"/>
    </source>
</evidence>
<dbReference type="Pfam" id="PF00580">
    <property type="entry name" value="UvrD-helicase"/>
    <property type="match status" value="1"/>
</dbReference>
<dbReference type="EMBL" id="JBHSWB010000002">
    <property type="protein sequence ID" value="MFC6662442.1"/>
    <property type="molecule type" value="Genomic_DNA"/>
</dbReference>
<evidence type="ECO:0000256" key="4">
    <source>
        <dbReference type="ARBA" id="ARBA00022840"/>
    </source>
</evidence>
<dbReference type="Gene3D" id="3.40.50.300">
    <property type="entry name" value="P-loop containing nucleotide triphosphate hydrolases"/>
    <property type="match status" value="1"/>
</dbReference>
<reference evidence="7" key="1">
    <citation type="journal article" date="2019" name="Int. J. Syst. Evol. Microbiol.">
        <title>The Global Catalogue of Microorganisms (GCM) 10K type strain sequencing project: providing services to taxonomists for standard genome sequencing and annotation.</title>
        <authorList>
            <consortium name="The Broad Institute Genomics Platform"/>
            <consortium name="The Broad Institute Genome Sequencing Center for Infectious Disease"/>
            <person name="Wu L."/>
            <person name="Ma J."/>
        </authorList>
    </citation>
    <scope>NUCLEOTIDE SEQUENCE [LARGE SCALE GENOMIC DNA]</scope>
    <source>
        <strain evidence="7">CCUG 63830</strain>
    </source>
</reference>
<evidence type="ECO:0000256" key="3">
    <source>
        <dbReference type="ARBA" id="ARBA00022806"/>
    </source>
</evidence>
<protein>
    <submittedName>
        <fullName evidence="6">UvrD-helicase domain-containing protein</fullName>
    </submittedName>
</protein>
<evidence type="ECO:0000313" key="7">
    <source>
        <dbReference type="Proteomes" id="UP001596317"/>
    </source>
</evidence>
<evidence type="ECO:0000256" key="2">
    <source>
        <dbReference type="ARBA" id="ARBA00022801"/>
    </source>
</evidence>
<dbReference type="PANTHER" id="PTHR11070">
    <property type="entry name" value="UVRD / RECB / PCRA DNA HELICASE FAMILY MEMBER"/>
    <property type="match status" value="1"/>
</dbReference>
<keyword evidence="3" id="KW-0347">Helicase</keyword>
<keyword evidence="4" id="KW-0067">ATP-binding</keyword>
<dbReference type="PANTHER" id="PTHR11070:SF30">
    <property type="entry name" value="F-BOX DNA HELICASE 1"/>
    <property type="match status" value="1"/>
</dbReference>
<proteinExistence type="predicted"/>
<evidence type="ECO:0000256" key="1">
    <source>
        <dbReference type="ARBA" id="ARBA00022741"/>
    </source>
</evidence>
<evidence type="ECO:0000313" key="6">
    <source>
        <dbReference type="EMBL" id="MFC6662442.1"/>
    </source>
</evidence>
<gene>
    <name evidence="6" type="ORF">ACFP90_20525</name>
</gene>
<feature type="domain" description="UvrD-like helicase ATP-binding" evidence="5">
    <location>
        <begin position="8"/>
        <end position="95"/>
    </location>
</feature>
<keyword evidence="7" id="KW-1185">Reference proteome</keyword>
<dbReference type="InterPro" id="IPR014016">
    <property type="entry name" value="UvrD-like_ATP-bd"/>
</dbReference>
<organism evidence="6 7">
    <name type="scientific">Deinococcus multiflagellatus</name>
    <dbReference type="NCBI Taxonomy" id="1656887"/>
    <lineage>
        <taxon>Bacteria</taxon>
        <taxon>Thermotogati</taxon>
        <taxon>Deinococcota</taxon>
        <taxon>Deinococci</taxon>
        <taxon>Deinococcales</taxon>
        <taxon>Deinococcaceae</taxon>
        <taxon>Deinococcus</taxon>
    </lineage>
</organism>
<dbReference type="InterPro" id="IPR027417">
    <property type="entry name" value="P-loop_NTPase"/>
</dbReference>
<name>A0ABW1ZQ56_9DEIO</name>
<keyword evidence="1" id="KW-0547">Nucleotide-binding</keyword>
<dbReference type="SUPFAM" id="SSF52540">
    <property type="entry name" value="P-loop containing nucleoside triphosphate hydrolases"/>
    <property type="match status" value="1"/>
</dbReference>